<feature type="transmembrane region" description="Helical" evidence="5">
    <location>
        <begin position="113"/>
        <end position="130"/>
    </location>
</feature>
<evidence type="ECO:0000256" key="5">
    <source>
        <dbReference type="SAM" id="Phobius"/>
    </source>
</evidence>
<proteinExistence type="predicted"/>
<evidence type="ECO:0000256" key="1">
    <source>
        <dbReference type="ARBA" id="ARBA00004141"/>
    </source>
</evidence>
<dbReference type="Proteomes" id="UP000050874">
    <property type="component" value="Unassembled WGS sequence"/>
</dbReference>
<sequence>MNRLNEYINETFEKVSFIGPWFLRIILGVSFFLYGYGKFPLPSEMLIGFGFPNSIATLVPLVEVIGGIGIILSGFISGLWGQLLTRVFALVLTVFMVFAIVLAHSDWLITADLFKNIQIYLLGVSLYFVFKPKN</sequence>
<keyword evidence="4 5" id="KW-0472">Membrane</keyword>
<keyword evidence="2 5" id="KW-0812">Transmembrane</keyword>
<evidence type="ECO:0008006" key="8">
    <source>
        <dbReference type="Google" id="ProtNLM"/>
    </source>
</evidence>
<evidence type="ECO:0000313" key="7">
    <source>
        <dbReference type="Proteomes" id="UP000050874"/>
    </source>
</evidence>
<evidence type="ECO:0000256" key="4">
    <source>
        <dbReference type="ARBA" id="ARBA00023136"/>
    </source>
</evidence>
<organism evidence="6 7">
    <name type="scientific">SAR86 cluster bacterium BACL1 MAG-120920-bin57</name>
    <dbReference type="NCBI Taxonomy" id="1655571"/>
    <lineage>
        <taxon>Bacteria</taxon>
        <taxon>Pseudomonadati</taxon>
        <taxon>Pseudomonadota</taxon>
        <taxon>Gammaproteobacteria</taxon>
        <taxon>SAR86 cluster</taxon>
    </lineage>
</organism>
<reference evidence="7" key="1">
    <citation type="submission" date="2015-10" db="EMBL/GenBank/DDBJ databases">
        <title>Metagenome-Assembled Genomes uncover a global brackish microbiome.</title>
        <authorList>
            <person name="Hugerth L.W."/>
            <person name="Larsson J."/>
            <person name="Alneberg J."/>
            <person name="Lindh M.V."/>
            <person name="Legrand C."/>
            <person name="Pinhassi J."/>
            <person name="Andersson A."/>
        </authorList>
    </citation>
    <scope>NUCLEOTIDE SEQUENCE [LARGE SCALE GENOMIC DNA]</scope>
</reference>
<evidence type="ECO:0000313" key="6">
    <source>
        <dbReference type="EMBL" id="KRO37807.1"/>
    </source>
</evidence>
<gene>
    <name evidence="6" type="ORF">ABR63_04490</name>
</gene>
<name>A0A0R2PIG5_9GAMM</name>
<accession>A0A0R2PIG5</accession>
<dbReference type="EMBL" id="LIAV01000383">
    <property type="protein sequence ID" value="KRO37807.1"/>
    <property type="molecule type" value="Genomic_DNA"/>
</dbReference>
<protein>
    <recommendedName>
        <fullName evidence="8">DoxX family protein</fullName>
    </recommendedName>
</protein>
<dbReference type="Pfam" id="PF07681">
    <property type="entry name" value="DoxX"/>
    <property type="match status" value="1"/>
</dbReference>
<dbReference type="InterPro" id="IPR032808">
    <property type="entry name" value="DoxX"/>
</dbReference>
<feature type="transmembrane region" description="Helical" evidence="5">
    <location>
        <begin position="57"/>
        <end position="80"/>
    </location>
</feature>
<evidence type="ECO:0000256" key="2">
    <source>
        <dbReference type="ARBA" id="ARBA00022692"/>
    </source>
</evidence>
<feature type="transmembrane region" description="Helical" evidence="5">
    <location>
        <begin position="21"/>
        <end position="37"/>
    </location>
</feature>
<evidence type="ECO:0000256" key="3">
    <source>
        <dbReference type="ARBA" id="ARBA00022989"/>
    </source>
</evidence>
<keyword evidence="3 5" id="KW-1133">Transmembrane helix</keyword>
<feature type="transmembrane region" description="Helical" evidence="5">
    <location>
        <begin position="87"/>
        <end position="107"/>
    </location>
</feature>
<comment type="caution">
    <text evidence="6">The sequence shown here is derived from an EMBL/GenBank/DDBJ whole genome shotgun (WGS) entry which is preliminary data.</text>
</comment>
<dbReference type="AlphaFoldDB" id="A0A0R2PIG5"/>
<comment type="subcellular location">
    <subcellularLocation>
        <location evidence="1">Membrane</location>
        <topology evidence="1">Multi-pass membrane protein</topology>
    </subcellularLocation>
</comment>
<dbReference type="GO" id="GO:0016020">
    <property type="term" value="C:membrane"/>
    <property type="evidence" value="ECO:0007669"/>
    <property type="project" value="UniProtKB-SubCell"/>
</dbReference>